<comment type="caution">
    <text evidence="3">The sequence shown here is derived from an EMBL/GenBank/DDBJ whole genome shotgun (WGS) entry which is preliminary data.</text>
</comment>
<accession>A0A699J0M7</accession>
<feature type="non-terminal residue" evidence="3">
    <location>
        <position position="220"/>
    </location>
</feature>
<evidence type="ECO:0000256" key="1">
    <source>
        <dbReference type="SAM" id="MobiDB-lite"/>
    </source>
</evidence>
<name>A0A699J0M7_TANCI</name>
<evidence type="ECO:0000259" key="2">
    <source>
        <dbReference type="Pfam" id="PF03732"/>
    </source>
</evidence>
<feature type="domain" description="Retrotransposon gag" evidence="2">
    <location>
        <begin position="2"/>
        <end position="61"/>
    </location>
</feature>
<reference evidence="3" key="1">
    <citation type="journal article" date="2019" name="Sci. Rep.">
        <title>Draft genome of Tanacetum cinerariifolium, the natural source of mosquito coil.</title>
        <authorList>
            <person name="Yamashiro T."/>
            <person name="Shiraishi A."/>
            <person name="Satake H."/>
            <person name="Nakayama K."/>
        </authorList>
    </citation>
    <scope>NUCLEOTIDE SEQUENCE</scope>
</reference>
<dbReference type="GO" id="GO:0003676">
    <property type="term" value="F:nucleic acid binding"/>
    <property type="evidence" value="ECO:0007669"/>
    <property type="project" value="InterPro"/>
</dbReference>
<dbReference type="SUPFAM" id="SSF57756">
    <property type="entry name" value="Retrovirus zinc finger-like domains"/>
    <property type="match status" value="1"/>
</dbReference>
<dbReference type="Pfam" id="PF03732">
    <property type="entry name" value="Retrotrans_gag"/>
    <property type="match status" value="1"/>
</dbReference>
<protein>
    <recommendedName>
        <fullName evidence="2">Retrotransposon gag domain-containing protein</fullName>
    </recommendedName>
</protein>
<dbReference type="AlphaFoldDB" id="A0A699J0M7"/>
<gene>
    <name evidence="3" type="ORF">Tci_573014</name>
</gene>
<sequence>MTDKYCPQGEIKKLEIELWNLKVNENNVPAYTERFQELTLICTKFVADETEKIDKYVSGLPDNIYGSVKASTRRTLDETIELANDLMDQKPPTYAERQTNNKRKANDSFRNNHGHQQQTPKRQNVAMVYNMGTGEKKTYNGNLPKSFCNANVVNAQRNNGENPKGNGCFEYGAPGHFKRDCPKLKNKDEAKVNAPGWVYAVGNAEKRGNASRDPDSNVIT</sequence>
<dbReference type="InterPro" id="IPR036875">
    <property type="entry name" value="Znf_CCHC_sf"/>
</dbReference>
<dbReference type="EMBL" id="BKCJ010355283">
    <property type="protein sequence ID" value="GFA01042.1"/>
    <property type="molecule type" value="Genomic_DNA"/>
</dbReference>
<organism evidence="3">
    <name type="scientific">Tanacetum cinerariifolium</name>
    <name type="common">Dalmatian daisy</name>
    <name type="synonym">Chrysanthemum cinerariifolium</name>
    <dbReference type="NCBI Taxonomy" id="118510"/>
    <lineage>
        <taxon>Eukaryota</taxon>
        <taxon>Viridiplantae</taxon>
        <taxon>Streptophyta</taxon>
        <taxon>Embryophyta</taxon>
        <taxon>Tracheophyta</taxon>
        <taxon>Spermatophyta</taxon>
        <taxon>Magnoliopsida</taxon>
        <taxon>eudicotyledons</taxon>
        <taxon>Gunneridae</taxon>
        <taxon>Pentapetalae</taxon>
        <taxon>asterids</taxon>
        <taxon>campanulids</taxon>
        <taxon>Asterales</taxon>
        <taxon>Asteraceae</taxon>
        <taxon>Asteroideae</taxon>
        <taxon>Anthemideae</taxon>
        <taxon>Anthemidinae</taxon>
        <taxon>Tanacetum</taxon>
    </lineage>
</organism>
<proteinExistence type="predicted"/>
<evidence type="ECO:0000313" key="3">
    <source>
        <dbReference type="EMBL" id="GFA01042.1"/>
    </source>
</evidence>
<dbReference type="Gene3D" id="4.10.60.10">
    <property type="entry name" value="Zinc finger, CCHC-type"/>
    <property type="match status" value="1"/>
</dbReference>
<feature type="region of interest" description="Disordered" evidence="1">
    <location>
        <begin position="86"/>
        <end position="122"/>
    </location>
</feature>
<dbReference type="InterPro" id="IPR005162">
    <property type="entry name" value="Retrotrans_gag_dom"/>
</dbReference>
<dbReference type="GO" id="GO:0008270">
    <property type="term" value="F:zinc ion binding"/>
    <property type="evidence" value="ECO:0007669"/>
    <property type="project" value="InterPro"/>
</dbReference>
<feature type="compositionally biased region" description="Polar residues" evidence="1">
    <location>
        <begin position="108"/>
        <end position="122"/>
    </location>
</feature>